<dbReference type="SUPFAM" id="SSF51735">
    <property type="entry name" value="NAD(P)-binding Rossmann-fold domains"/>
    <property type="match status" value="1"/>
</dbReference>
<keyword evidence="4" id="KW-1185">Reference proteome</keyword>
<keyword evidence="2" id="KW-0560">Oxidoreductase</keyword>
<comment type="similarity">
    <text evidence="1">Belongs to the short-chain dehydrogenases/reductases (SDR) family.</text>
</comment>
<name>A0ABR3SDU4_9PEZI</name>
<dbReference type="PANTHER" id="PTHR43639">
    <property type="entry name" value="OXIDOREDUCTASE, SHORT-CHAIN DEHYDROGENASE/REDUCTASE FAMILY (AFU_ORTHOLOGUE AFUA_5G02870)"/>
    <property type="match status" value="1"/>
</dbReference>
<evidence type="ECO:0000313" key="4">
    <source>
        <dbReference type="Proteomes" id="UP001521116"/>
    </source>
</evidence>
<dbReference type="Proteomes" id="UP001521116">
    <property type="component" value="Unassembled WGS sequence"/>
</dbReference>
<evidence type="ECO:0000256" key="2">
    <source>
        <dbReference type="ARBA" id="ARBA00023002"/>
    </source>
</evidence>
<evidence type="ECO:0000256" key="1">
    <source>
        <dbReference type="ARBA" id="ARBA00006484"/>
    </source>
</evidence>
<dbReference type="Pfam" id="PF13561">
    <property type="entry name" value="adh_short_C2"/>
    <property type="match status" value="1"/>
</dbReference>
<proteinExistence type="inferred from homology"/>
<dbReference type="Gene3D" id="3.40.50.720">
    <property type="entry name" value="NAD(P)-binding Rossmann-like Domain"/>
    <property type="match status" value="1"/>
</dbReference>
<sequence>MKSGKVAIVTGASRGIGAAIALELAKRGANAPITYVTPSSAALADQVVSTIHQLGNGSSAVAIQADMAQADAPPKIVAATQAAFGPAIDILVNNAGVDCMKALADVTPADYDRCLDVNLRGVVFLTQAVLPHLRRPGRVVNIGSVGARMGLPALSVYIASKAGLEALTRGWAVELAPLGHTVNTVSPGSTDTDMLARGVEAARGGNVDPAEASRLMTPVGKRLGTGEDVALVVAMIAEPQSRWVTGQTISASGGLLMI</sequence>
<dbReference type="InterPro" id="IPR002347">
    <property type="entry name" value="SDR_fam"/>
</dbReference>
<dbReference type="PRINTS" id="PR00080">
    <property type="entry name" value="SDRFAMILY"/>
</dbReference>
<dbReference type="PANTHER" id="PTHR43639:SF1">
    <property type="entry name" value="SHORT-CHAIN DEHYDROGENASE_REDUCTASE FAMILY PROTEIN"/>
    <property type="match status" value="1"/>
</dbReference>
<dbReference type="InterPro" id="IPR036291">
    <property type="entry name" value="NAD(P)-bd_dom_sf"/>
</dbReference>
<reference evidence="3 4" key="1">
    <citation type="submission" date="2024-02" db="EMBL/GenBank/DDBJ databases">
        <title>De novo assembly and annotation of 12 fungi associated with fruit tree decline syndrome in Ontario, Canada.</title>
        <authorList>
            <person name="Sulman M."/>
            <person name="Ellouze W."/>
            <person name="Ilyukhin E."/>
        </authorList>
    </citation>
    <scope>NUCLEOTIDE SEQUENCE [LARGE SCALE GENOMIC DNA]</scope>
    <source>
        <strain evidence="3 4">M1-105</strain>
    </source>
</reference>
<evidence type="ECO:0000313" key="3">
    <source>
        <dbReference type="EMBL" id="KAL1618237.1"/>
    </source>
</evidence>
<accession>A0ABR3SDU4</accession>
<organism evidence="3 4">
    <name type="scientific">Neofusicoccum ribis</name>
    <dbReference type="NCBI Taxonomy" id="45134"/>
    <lineage>
        <taxon>Eukaryota</taxon>
        <taxon>Fungi</taxon>
        <taxon>Dikarya</taxon>
        <taxon>Ascomycota</taxon>
        <taxon>Pezizomycotina</taxon>
        <taxon>Dothideomycetes</taxon>
        <taxon>Dothideomycetes incertae sedis</taxon>
        <taxon>Botryosphaeriales</taxon>
        <taxon>Botryosphaeriaceae</taxon>
        <taxon>Neofusicoccum</taxon>
    </lineage>
</organism>
<gene>
    <name evidence="3" type="ORF">SLS56_010670</name>
</gene>
<dbReference type="PRINTS" id="PR00081">
    <property type="entry name" value="GDHRDH"/>
</dbReference>
<protein>
    <submittedName>
        <fullName evidence="3">Uncharacterized protein</fullName>
    </submittedName>
</protein>
<dbReference type="EMBL" id="JAJVDC020000214">
    <property type="protein sequence ID" value="KAL1618237.1"/>
    <property type="molecule type" value="Genomic_DNA"/>
</dbReference>
<comment type="caution">
    <text evidence="3">The sequence shown here is derived from an EMBL/GenBank/DDBJ whole genome shotgun (WGS) entry which is preliminary data.</text>
</comment>